<dbReference type="InterPro" id="IPR049052">
    <property type="entry name" value="nSTAND1"/>
</dbReference>
<sequence length="1194" mass="135023">MHILLSDKHYTYQPKFRFIKPKDQQKVKVKLANNLVLTFGYKLTEQLNYFTMAAEAAFMTLNPIDRQENQFFIELDMHCDAQESISLQEESTSVGLGYSLGAALAYRKHLEKHAPLIEHIFATGEVSSSGNVHSVGHINEKLMGALHAMQKHPNQAFIVFVPKANDTDIIPALIDKIVSNGGTVCPVEHISQAIQTLLSHDFDGSVVAEALTFKGLCSFDPYDAFYFFGRDKQISDLHALYSDGPSLIKVHGVSGSGKSSLVKAGLLPALLKEHPNLKWHIAAPKQFADSHELLTDFVSSSDAGFSVILSMLEIPVAQFVDHLLQQNTTYLDEISAHLSAHKTPYIWFIDQFEELYDSDLNSQILQSLALLGELTPITVIVSIRSEYLHYTDMIGHDFYVTHSLSAKSWINIIENQSIALGLTLEPGLAQTIQTEALKLSHGLPAVEYLLTQMHGLAIKTEHPKQLTHAQYLQLNKLTGVIYKQAERILGHHEQLTEQFFELFIGVNLHGNSYAKHVDFTVLLQNYPHLKELVSELIEKQLIIRHQVHKSPPYVKLTHDCLITIAEDLSLDQQIWPRFYIWLNDRKSYLQWFHGIEAKFILWKQCLSNTQDQHAYVLSKYELQEGAKYLSQPGTICLQEVRDYIMQSQQGYQSSLEQKNTSQKRQLISTSILFCIALGSAIFAYVQKQQIQKEQLRASNALSSLKETVLVNIDSLEPLITQYLPTYQRKYLNQHLTQLTESIEDLPLTDVDKLRLLLIQIKTLRQDDSSHIDTIEKALDTVQKRLSTFADLTSQSAAQKQVIIEFNYQLGALLLKHGESKKSHDYFVKAITLADTLLEKTDKMTLLTIEIATKLAIIALDSGDVIPARTELNALLTSLNDLALSKEFDQHISNLKVDILRNLALTSDSGSQATPMLLQAKSILESQLYKDPNHLNLKYNLLRTYINLAELDTDKTAAYSYYENANEIAATYAIKDPDNIHVQVAQLLLATRLGKRSITTKQMAKAQTYFMSGMEIATKLKKLDNTNIDWLGHTAELYSAYAEYYAKTNSPLMSSKSYKLAIDTAKQLASQDKQNLHFANLLQSIYSKYANHLYNSGKKQTAIEYFEKAKEITSILVEKQPKNVQYKTSHRKKLFNLGYIAAELKQNSIACNYFSKGQTFTEGHIANTPNSGWLKALDKFNHQIKTLKCSKNITP</sequence>
<feature type="domain" description="Novel STAND NTPase 1" evidence="2">
    <location>
        <begin position="213"/>
        <end position="604"/>
    </location>
</feature>
<dbReference type="InterPro" id="IPR011990">
    <property type="entry name" value="TPR-like_helical_dom_sf"/>
</dbReference>
<accession>A0A5S3V8X4</accession>
<dbReference type="InterPro" id="IPR020568">
    <property type="entry name" value="Ribosomal_Su5_D2-typ_SF"/>
</dbReference>
<dbReference type="GO" id="GO:0004252">
    <property type="term" value="F:serine-type endopeptidase activity"/>
    <property type="evidence" value="ECO:0007669"/>
    <property type="project" value="InterPro"/>
</dbReference>
<organism evidence="3 4">
    <name type="scientific">Pseudoalteromonas aurantia</name>
    <dbReference type="NCBI Taxonomy" id="43654"/>
    <lineage>
        <taxon>Bacteria</taxon>
        <taxon>Pseudomonadati</taxon>
        <taxon>Pseudomonadota</taxon>
        <taxon>Gammaproteobacteria</taxon>
        <taxon>Alteromonadales</taxon>
        <taxon>Pseudoalteromonadaceae</taxon>
        <taxon>Pseudoalteromonas</taxon>
    </lineage>
</organism>
<reference evidence="4" key="2">
    <citation type="submission" date="2019-06" db="EMBL/GenBank/DDBJ databases">
        <title>Co-occurence of chitin degradation, pigmentation and bioactivity in marine Pseudoalteromonas.</title>
        <authorList>
            <person name="Sonnenschein E.C."/>
            <person name="Bech P.K."/>
        </authorList>
    </citation>
    <scope>NUCLEOTIDE SEQUENCE [LARGE SCALE GENOMIC DNA]</scope>
    <source>
        <strain evidence="4">S3790</strain>
    </source>
</reference>
<feature type="domain" description="Lon proteolytic" evidence="1">
    <location>
        <begin position="112"/>
        <end position="198"/>
    </location>
</feature>
<dbReference type="GO" id="GO:0006508">
    <property type="term" value="P:proteolysis"/>
    <property type="evidence" value="ECO:0007669"/>
    <property type="project" value="InterPro"/>
</dbReference>
<dbReference type="GO" id="GO:0004176">
    <property type="term" value="F:ATP-dependent peptidase activity"/>
    <property type="evidence" value="ECO:0007669"/>
    <property type="project" value="InterPro"/>
</dbReference>
<dbReference type="Pfam" id="PF05362">
    <property type="entry name" value="Lon_C"/>
    <property type="match status" value="1"/>
</dbReference>
<evidence type="ECO:0000259" key="2">
    <source>
        <dbReference type="Pfam" id="PF20703"/>
    </source>
</evidence>
<evidence type="ECO:0000259" key="1">
    <source>
        <dbReference type="Pfam" id="PF05362"/>
    </source>
</evidence>
<gene>
    <name evidence="3" type="ORF">CWC19_12455</name>
</gene>
<dbReference type="SUPFAM" id="SSF48452">
    <property type="entry name" value="TPR-like"/>
    <property type="match status" value="1"/>
</dbReference>
<dbReference type="Gene3D" id="1.25.40.10">
    <property type="entry name" value="Tetratricopeptide repeat domain"/>
    <property type="match status" value="1"/>
</dbReference>
<comment type="caution">
    <text evidence="3">The sequence shown here is derived from an EMBL/GenBank/DDBJ whole genome shotgun (WGS) entry which is preliminary data.</text>
</comment>
<dbReference type="Gene3D" id="3.30.230.10">
    <property type="match status" value="1"/>
</dbReference>
<dbReference type="EMBL" id="PNBX01000048">
    <property type="protein sequence ID" value="TMO67893.1"/>
    <property type="molecule type" value="Genomic_DNA"/>
</dbReference>
<evidence type="ECO:0008006" key="5">
    <source>
        <dbReference type="Google" id="ProtNLM"/>
    </source>
</evidence>
<dbReference type="AlphaFoldDB" id="A0A5S3V8X4"/>
<dbReference type="Proteomes" id="UP000307217">
    <property type="component" value="Unassembled WGS sequence"/>
</dbReference>
<dbReference type="Gene3D" id="3.40.50.300">
    <property type="entry name" value="P-loop containing nucleotide triphosphate hydrolases"/>
    <property type="match status" value="1"/>
</dbReference>
<dbReference type="InterPro" id="IPR008269">
    <property type="entry name" value="Lon_proteolytic"/>
</dbReference>
<dbReference type="SUPFAM" id="SSF52540">
    <property type="entry name" value="P-loop containing nucleoside triphosphate hydrolases"/>
    <property type="match status" value="1"/>
</dbReference>
<dbReference type="RefSeq" id="WP_138592171.1">
    <property type="nucleotide sequence ID" value="NZ_PNBX01000048.1"/>
</dbReference>
<dbReference type="OrthoDB" id="6308399at2"/>
<dbReference type="SUPFAM" id="SSF54211">
    <property type="entry name" value="Ribosomal protein S5 domain 2-like"/>
    <property type="match status" value="1"/>
</dbReference>
<evidence type="ECO:0000313" key="3">
    <source>
        <dbReference type="EMBL" id="TMO67893.1"/>
    </source>
</evidence>
<evidence type="ECO:0000313" key="4">
    <source>
        <dbReference type="Proteomes" id="UP000307217"/>
    </source>
</evidence>
<dbReference type="InterPro" id="IPR027417">
    <property type="entry name" value="P-loop_NTPase"/>
</dbReference>
<dbReference type="Pfam" id="PF20703">
    <property type="entry name" value="nSTAND1"/>
    <property type="match status" value="1"/>
</dbReference>
<proteinExistence type="predicted"/>
<protein>
    <recommendedName>
        <fullName evidence="5">Orc1-like AAA ATPase domain-containing protein</fullName>
    </recommendedName>
</protein>
<name>A0A5S3V8X4_9GAMM</name>
<dbReference type="InterPro" id="IPR014721">
    <property type="entry name" value="Ribsml_uS5_D2-typ_fold_subgr"/>
</dbReference>
<reference evidence="3 4" key="1">
    <citation type="submission" date="2018-01" db="EMBL/GenBank/DDBJ databases">
        <authorList>
            <person name="Paulsen S."/>
            <person name="Gram L.K."/>
        </authorList>
    </citation>
    <scope>NUCLEOTIDE SEQUENCE [LARGE SCALE GENOMIC DNA]</scope>
    <source>
        <strain evidence="3 4">S3790</strain>
    </source>
</reference>